<keyword evidence="1" id="KW-1185">Reference proteome</keyword>
<reference evidence="2" key="1">
    <citation type="submission" date="2016-11" db="UniProtKB">
        <authorList>
            <consortium name="WormBaseParasite"/>
        </authorList>
    </citation>
    <scope>IDENTIFICATION</scope>
</reference>
<accession>A0A1I8F469</accession>
<protein>
    <submittedName>
        <fullName evidence="2">Integron gene cassette protein</fullName>
    </submittedName>
</protein>
<sequence>LALYAIALGGFRHRRRRPPAYSRAWDCRPTSARAVSWFDCVALPDDGAKLDSGVSRRASCGLLTNPAASMASQRQARDFPGRPLTGRLVCRGVASVSVGAGRRSAPSCWRALATWRWRSRDVQPGVAVCGTAGTAAWRRLCQSRLCVRGMAAPGVETKVASLGALLSLQCGLP</sequence>
<evidence type="ECO:0000313" key="1">
    <source>
        <dbReference type="Proteomes" id="UP000095280"/>
    </source>
</evidence>
<dbReference type="AlphaFoldDB" id="A0A1I8F469"/>
<evidence type="ECO:0000313" key="2">
    <source>
        <dbReference type="WBParaSite" id="maker-unitig_19938-snap-gene-0.1-mRNA-1"/>
    </source>
</evidence>
<dbReference type="WBParaSite" id="maker-unitig_19938-snap-gene-0.1-mRNA-1">
    <property type="protein sequence ID" value="maker-unitig_19938-snap-gene-0.1-mRNA-1"/>
    <property type="gene ID" value="maker-unitig_19938-snap-gene-0.1"/>
</dbReference>
<name>A0A1I8F469_9PLAT</name>
<organism evidence="1 2">
    <name type="scientific">Macrostomum lignano</name>
    <dbReference type="NCBI Taxonomy" id="282301"/>
    <lineage>
        <taxon>Eukaryota</taxon>
        <taxon>Metazoa</taxon>
        <taxon>Spiralia</taxon>
        <taxon>Lophotrochozoa</taxon>
        <taxon>Platyhelminthes</taxon>
        <taxon>Rhabditophora</taxon>
        <taxon>Macrostomorpha</taxon>
        <taxon>Macrostomida</taxon>
        <taxon>Macrostomidae</taxon>
        <taxon>Macrostomum</taxon>
    </lineage>
</organism>
<proteinExistence type="predicted"/>
<dbReference type="Proteomes" id="UP000095280">
    <property type="component" value="Unplaced"/>
</dbReference>